<accession>A0A9K3CS24</accession>
<feature type="region of interest" description="Disordered" evidence="2">
    <location>
        <begin position="217"/>
        <end position="240"/>
    </location>
</feature>
<keyword evidence="4" id="KW-1185">Reference proteome</keyword>
<evidence type="ECO:0000313" key="3">
    <source>
        <dbReference type="EMBL" id="GIQ81398.1"/>
    </source>
</evidence>
<feature type="coiled-coil region" evidence="1">
    <location>
        <begin position="84"/>
        <end position="121"/>
    </location>
</feature>
<gene>
    <name evidence="3" type="ORF">KIPB_002351</name>
</gene>
<name>A0A9K3CS24_9EUKA</name>
<dbReference type="Proteomes" id="UP000265618">
    <property type="component" value="Unassembled WGS sequence"/>
</dbReference>
<dbReference type="AlphaFoldDB" id="A0A9K3CS24"/>
<evidence type="ECO:0000256" key="2">
    <source>
        <dbReference type="SAM" id="MobiDB-lite"/>
    </source>
</evidence>
<feature type="coiled-coil region" evidence="1">
    <location>
        <begin position="165"/>
        <end position="203"/>
    </location>
</feature>
<reference evidence="3 4" key="1">
    <citation type="journal article" date="2018" name="PLoS ONE">
        <title>The draft genome of Kipferlia bialata reveals reductive genome evolution in fornicate parasites.</title>
        <authorList>
            <person name="Tanifuji G."/>
            <person name="Takabayashi S."/>
            <person name="Kume K."/>
            <person name="Takagi M."/>
            <person name="Nakayama T."/>
            <person name="Kamikawa R."/>
            <person name="Inagaki Y."/>
            <person name="Hashimoto T."/>
        </authorList>
    </citation>
    <scope>NUCLEOTIDE SEQUENCE [LARGE SCALE GENOMIC DNA]</scope>
    <source>
        <strain evidence="3">NY0173</strain>
    </source>
</reference>
<comment type="caution">
    <text evidence="3">The sequence shown here is derived from an EMBL/GenBank/DDBJ whole genome shotgun (WGS) entry which is preliminary data.</text>
</comment>
<evidence type="ECO:0000313" key="4">
    <source>
        <dbReference type="Proteomes" id="UP000265618"/>
    </source>
</evidence>
<protein>
    <submittedName>
        <fullName evidence="3">Uncharacterized protein</fullName>
    </submittedName>
</protein>
<proteinExistence type="predicted"/>
<organism evidence="3 4">
    <name type="scientific">Kipferlia bialata</name>
    <dbReference type="NCBI Taxonomy" id="797122"/>
    <lineage>
        <taxon>Eukaryota</taxon>
        <taxon>Metamonada</taxon>
        <taxon>Carpediemonas-like organisms</taxon>
        <taxon>Kipferlia</taxon>
    </lineage>
</organism>
<keyword evidence="1" id="KW-0175">Coiled coil</keyword>
<dbReference type="EMBL" id="BDIP01000382">
    <property type="protein sequence ID" value="GIQ81398.1"/>
    <property type="molecule type" value="Genomic_DNA"/>
</dbReference>
<evidence type="ECO:0000256" key="1">
    <source>
        <dbReference type="SAM" id="Coils"/>
    </source>
</evidence>
<sequence length="240" mass="27499">MCGVVGAERDIYSYSGASHLTTNFGTGVSRKTVLSTRLSGLSKSYDTGNPCCLAPRTFVALVGYRGCLVTLRVYSHEERDRRHHELLEENRRKEESERMRKERERERRLRAEEAARKEMERFDREEVALDVFLKRLDASGHSKRSDKGSGKVSLDVAMPVLFGEIDSLREELRERDRERVERERETQTRIAQLEGTVTQLQKDSLANQRLILQQLAQMQNRPTATDPVAPPAKRGPEGKE</sequence>